<keyword evidence="1" id="KW-0472">Membrane</keyword>
<feature type="transmembrane region" description="Helical" evidence="1">
    <location>
        <begin position="7"/>
        <end position="30"/>
    </location>
</feature>
<proteinExistence type="predicted"/>
<accession>A0A5B2VQF7</accession>
<sequence>MNKWRTYPYYLLLSAFALKILVWGTILTLATHNICLERLLDDEVNWSKLVFKQRKRNDEPSPNTTVFHYSAGILGADDNMSARRILIQPAIFFFNQLSAVYTSRRLSFVNTTLRYIPDKIFIKYCSLIR</sequence>
<dbReference type="EMBL" id="VUOC01000004">
    <property type="protein sequence ID" value="KAA2240359.1"/>
    <property type="molecule type" value="Genomic_DNA"/>
</dbReference>
<protein>
    <submittedName>
        <fullName evidence="2">Uncharacterized protein</fullName>
    </submittedName>
</protein>
<reference evidence="2 3" key="1">
    <citation type="submission" date="2019-09" db="EMBL/GenBank/DDBJ databases">
        <title>Chitinophaga ginsengihumi sp. nov., isolated from soil of ginseng rhizosphere.</title>
        <authorList>
            <person name="Lee J."/>
        </authorList>
    </citation>
    <scope>NUCLEOTIDE SEQUENCE [LARGE SCALE GENOMIC DNA]</scope>
    <source>
        <strain evidence="2 3">BN140078</strain>
    </source>
</reference>
<evidence type="ECO:0000313" key="3">
    <source>
        <dbReference type="Proteomes" id="UP000324611"/>
    </source>
</evidence>
<gene>
    <name evidence="2" type="ORF">F0L74_29835</name>
</gene>
<comment type="caution">
    <text evidence="2">The sequence shown here is derived from an EMBL/GenBank/DDBJ whole genome shotgun (WGS) entry which is preliminary data.</text>
</comment>
<dbReference type="RefSeq" id="WP_149841537.1">
    <property type="nucleotide sequence ID" value="NZ_VUOC01000004.1"/>
</dbReference>
<evidence type="ECO:0000256" key="1">
    <source>
        <dbReference type="SAM" id="Phobius"/>
    </source>
</evidence>
<evidence type="ECO:0000313" key="2">
    <source>
        <dbReference type="EMBL" id="KAA2240359.1"/>
    </source>
</evidence>
<dbReference type="Proteomes" id="UP000324611">
    <property type="component" value="Unassembled WGS sequence"/>
</dbReference>
<keyword evidence="1" id="KW-0812">Transmembrane</keyword>
<keyword evidence="1" id="KW-1133">Transmembrane helix</keyword>
<name>A0A5B2VQF7_9BACT</name>
<organism evidence="2 3">
    <name type="scientific">Chitinophaga agrisoli</name>
    <dbReference type="NCBI Taxonomy" id="2607653"/>
    <lineage>
        <taxon>Bacteria</taxon>
        <taxon>Pseudomonadati</taxon>
        <taxon>Bacteroidota</taxon>
        <taxon>Chitinophagia</taxon>
        <taxon>Chitinophagales</taxon>
        <taxon>Chitinophagaceae</taxon>
        <taxon>Chitinophaga</taxon>
    </lineage>
</organism>
<reference evidence="2 3" key="2">
    <citation type="submission" date="2019-09" db="EMBL/GenBank/DDBJ databases">
        <authorList>
            <person name="Jin C."/>
        </authorList>
    </citation>
    <scope>NUCLEOTIDE SEQUENCE [LARGE SCALE GENOMIC DNA]</scope>
    <source>
        <strain evidence="2 3">BN140078</strain>
    </source>
</reference>
<dbReference type="AlphaFoldDB" id="A0A5B2VQF7"/>
<keyword evidence="3" id="KW-1185">Reference proteome</keyword>